<sequence length="822" mass="91454">MARQANAFFLEEWLRSHSIGGSSSISTRNSSSAARAIIQAWADLRDSLQHQSFQSHHIQSLKILLDSQTSLHVADPQAKLLLSILSSRNLVLSHESYPLFLRLLYIWVRKSFRPSLSLIDSCVEVLSNLLGPQFSFRKSPEILSGGVILLGALSFVPSVSEFSITVCLDLLCKLLEEEYRICSSSDGLIPDILAGIGYGLSSSVNIHCARILDALLGIWGKEDRPRSSVSHGLMILHLVEWVISGFIKSRSQEKLQIFIKEGLETIKANYVPFAVVMAASGSLRALNRSTPNSQGLQIIFQLRISAENQMEFVARALTSKMKGFSTPDDDSSTGLLLNCICLALARAGSVSCRAPLLITLASALLTEVFPLQRIYRMILERQDATSGLVPQKVNEHISSIPFKEAGAISGVLCNQYASTDEENKAIVEKMVWHFCQELYFGHRQVAFLLRGREDEFLGNIEKIAESAFLMVVVFASSVTKHKLNSKISSDTQAETSISILVSFSCFEYFRRMRLPEYIDTIRCVVVTVQEKETECVSFVESMPSYTDLTKPQDFLPEMEYVWFKDEVQTARILFYLRVIPTCIERLPGPIFRRVVAQTMFLYMEHPSGIVAQASHSMFVAFLSVEKDLDNNERALLKEQLAFYYIQRSLAGYPGTTPFEGMASGVAALIRNLPAGSPATFYCIHSLVEKVNRLCTDTNTQKLDIWKNWQGESEPCKGILQLALQLISLVDIQVLPELMKLLAQQILQLPRDGQNVVLNDLYALVAESDDVTHKPTLVSWLQSLAYLSSKTSGSAASEGNGSKESLALSLVDPSNGDRMLARL</sequence>
<name>A0A2P2LB45_RHIMU</name>
<protein>
    <submittedName>
        <fullName evidence="1">Uncharacterized protein</fullName>
    </submittedName>
</protein>
<accession>A0A2P2LB45</accession>
<reference evidence="1" key="1">
    <citation type="submission" date="2018-02" db="EMBL/GenBank/DDBJ databases">
        <title>Rhizophora mucronata_Transcriptome.</title>
        <authorList>
            <person name="Meera S.P."/>
            <person name="Sreeshan A."/>
            <person name="Augustine A."/>
        </authorList>
    </citation>
    <scope>NUCLEOTIDE SEQUENCE</scope>
    <source>
        <tissue evidence="1">Leaf</tissue>
    </source>
</reference>
<evidence type="ECO:0000313" key="1">
    <source>
        <dbReference type="EMBL" id="MBX15207.1"/>
    </source>
</evidence>
<dbReference type="EMBL" id="GGEC01034723">
    <property type="protein sequence ID" value="MBX15207.1"/>
    <property type="molecule type" value="Transcribed_RNA"/>
</dbReference>
<dbReference type="AlphaFoldDB" id="A0A2P2LB45"/>
<organism evidence="1">
    <name type="scientific">Rhizophora mucronata</name>
    <name type="common">Asiatic mangrove</name>
    <dbReference type="NCBI Taxonomy" id="61149"/>
    <lineage>
        <taxon>Eukaryota</taxon>
        <taxon>Viridiplantae</taxon>
        <taxon>Streptophyta</taxon>
        <taxon>Embryophyta</taxon>
        <taxon>Tracheophyta</taxon>
        <taxon>Spermatophyta</taxon>
        <taxon>Magnoliopsida</taxon>
        <taxon>eudicotyledons</taxon>
        <taxon>Gunneridae</taxon>
        <taxon>Pentapetalae</taxon>
        <taxon>rosids</taxon>
        <taxon>fabids</taxon>
        <taxon>Malpighiales</taxon>
        <taxon>Rhizophoraceae</taxon>
        <taxon>Rhizophora</taxon>
    </lineage>
</organism>
<dbReference type="PANTHER" id="PTHR36337:SF1">
    <property type="entry name" value="OBSCURIN-LIKE PROTEIN"/>
    <property type="match status" value="1"/>
</dbReference>
<dbReference type="PANTHER" id="PTHR36337">
    <property type="entry name" value="OBSCURIN-LIKE PROTEIN"/>
    <property type="match status" value="1"/>
</dbReference>
<dbReference type="EMBL" id="GGEC01034724">
    <property type="protein sequence ID" value="MBX15208.1"/>
    <property type="molecule type" value="Transcribed_RNA"/>
</dbReference>
<proteinExistence type="predicted"/>